<reference evidence="2" key="1">
    <citation type="submission" date="2017-09" db="EMBL/GenBank/DDBJ databases">
        <authorList>
            <person name="Zhang Y."/>
            <person name="Huang X."/>
            <person name="Liu J."/>
            <person name="Lu L."/>
            <person name="Peng K."/>
        </authorList>
    </citation>
    <scope>NUCLEOTIDE SEQUENCE [LARGE SCALE GENOMIC DNA]</scope>
    <source>
        <strain evidence="2">S-XJ-1</strain>
    </source>
</reference>
<dbReference type="AlphaFoldDB" id="A0A2A2WQ81"/>
<dbReference type="EMBL" id="NTGA01000015">
    <property type="protein sequence ID" value="PAY23389.1"/>
    <property type="molecule type" value="Genomic_DNA"/>
</dbReference>
<evidence type="ECO:0000313" key="2">
    <source>
        <dbReference type="Proteomes" id="UP000218810"/>
    </source>
</evidence>
<accession>A0A2A2WQ81</accession>
<dbReference type="Gene3D" id="3.30.530.20">
    <property type="match status" value="1"/>
</dbReference>
<dbReference type="OrthoDB" id="8117292at2"/>
<dbReference type="RefSeq" id="WP_095718101.1">
    <property type="nucleotide sequence ID" value="NZ_NTGA01000015.1"/>
</dbReference>
<dbReference type="Proteomes" id="UP000218810">
    <property type="component" value="Unassembled WGS sequence"/>
</dbReference>
<dbReference type="InterPro" id="IPR023393">
    <property type="entry name" value="START-like_dom_sf"/>
</dbReference>
<dbReference type="SUPFAM" id="SSF55961">
    <property type="entry name" value="Bet v1-like"/>
    <property type="match status" value="1"/>
</dbReference>
<keyword evidence="2" id="KW-1185">Reference proteome</keyword>
<gene>
    <name evidence="1" type="ORF">CEY15_08735</name>
</gene>
<protein>
    <submittedName>
        <fullName evidence="1">Transcriptional regulator</fullName>
    </submittedName>
</protein>
<comment type="caution">
    <text evidence="1">The sequence shown here is derived from an EMBL/GenBank/DDBJ whole genome shotgun (WGS) entry which is preliminary data.</text>
</comment>
<evidence type="ECO:0000313" key="1">
    <source>
        <dbReference type="EMBL" id="PAY23389.1"/>
    </source>
</evidence>
<name>A0A2A2WQ81_9ACTN</name>
<sequence>MPTAPTPSGRLSESGAVVFSRRLPRSRAEAWAAVTDPTRTARWIGPWSGDPASGTVQLTMTAEEGDPVDGVEVVTCDAPGFLVVRTGPGGWLLTVRIEGDDDEGSGKGSNEAVISLEQDIADAESAASIGPGWDYYLDRLVEAEAGRDPDALRFEPDYYPGLAEYYRNLVGG</sequence>
<organism evidence="1 2">
    <name type="scientific">Dietzia natronolimnaea</name>
    <dbReference type="NCBI Taxonomy" id="161920"/>
    <lineage>
        <taxon>Bacteria</taxon>
        <taxon>Bacillati</taxon>
        <taxon>Actinomycetota</taxon>
        <taxon>Actinomycetes</taxon>
        <taxon>Mycobacteriales</taxon>
        <taxon>Dietziaceae</taxon>
        <taxon>Dietzia</taxon>
    </lineage>
</organism>
<proteinExistence type="predicted"/>